<keyword evidence="3" id="KW-1185">Reference proteome</keyword>
<evidence type="ECO:0008006" key="4">
    <source>
        <dbReference type="Google" id="ProtNLM"/>
    </source>
</evidence>
<gene>
    <name evidence="2" type="ORF">ACFSE1_09035</name>
</gene>
<name>A0ABW4M391_9HYPH</name>
<dbReference type="RefSeq" id="WP_377399572.1">
    <property type="nucleotide sequence ID" value="NZ_JBHUEQ010000015.1"/>
</dbReference>
<dbReference type="Proteomes" id="UP001597322">
    <property type="component" value="Unassembled WGS sequence"/>
</dbReference>
<keyword evidence="1" id="KW-0732">Signal</keyword>
<dbReference type="PROSITE" id="PS51257">
    <property type="entry name" value="PROKAR_LIPOPROTEIN"/>
    <property type="match status" value="1"/>
</dbReference>
<feature type="chain" id="PRO_5046951670" description="Lipoprotein" evidence="1">
    <location>
        <begin position="22"/>
        <end position="92"/>
    </location>
</feature>
<protein>
    <recommendedName>
        <fullName evidence="4">Lipoprotein</fullName>
    </recommendedName>
</protein>
<feature type="signal peptide" evidence="1">
    <location>
        <begin position="1"/>
        <end position="21"/>
    </location>
</feature>
<sequence length="92" mass="10694">MTFGRPQQLLFAFLVVPLLLASCQTLTPEERRAADERTCLRYGFKPNTDALARCLLDLDLDRRADSRAFQARADQFWGPPMIVERRIIVERR</sequence>
<evidence type="ECO:0000313" key="3">
    <source>
        <dbReference type="Proteomes" id="UP001597322"/>
    </source>
</evidence>
<proteinExistence type="predicted"/>
<reference evidence="3" key="1">
    <citation type="journal article" date="2019" name="Int. J. Syst. Evol. Microbiol.">
        <title>The Global Catalogue of Microorganisms (GCM) 10K type strain sequencing project: providing services to taxonomists for standard genome sequencing and annotation.</title>
        <authorList>
            <consortium name="The Broad Institute Genomics Platform"/>
            <consortium name="The Broad Institute Genome Sequencing Center for Infectious Disease"/>
            <person name="Wu L."/>
            <person name="Ma J."/>
        </authorList>
    </citation>
    <scope>NUCLEOTIDE SEQUENCE [LARGE SCALE GENOMIC DNA]</scope>
    <source>
        <strain evidence="3">CG52</strain>
    </source>
</reference>
<comment type="caution">
    <text evidence="2">The sequence shown here is derived from an EMBL/GenBank/DDBJ whole genome shotgun (WGS) entry which is preliminary data.</text>
</comment>
<organism evidence="2 3">
    <name type="scientific">Rhizobium helianthi</name>
    <dbReference type="NCBI Taxonomy" id="1132695"/>
    <lineage>
        <taxon>Bacteria</taxon>
        <taxon>Pseudomonadati</taxon>
        <taxon>Pseudomonadota</taxon>
        <taxon>Alphaproteobacteria</taxon>
        <taxon>Hyphomicrobiales</taxon>
        <taxon>Rhizobiaceae</taxon>
        <taxon>Rhizobium/Agrobacterium group</taxon>
        <taxon>Rhizobium</taxon>
    </lineage>
</organism>
<evidence type="ECO:0000313" key="2">
    <source>
        <dbReference type="EMBL" id="MFD1745602.1"/>
    </source>
</evidence>
<evidence type="ECO:0000256" key="1">
    <source>
        <dbReference type="SAM" id="SignalP"/>
    </source>
</evidence>
<dbReference type="EMBL" id="JBHUEQ010000015">
    <property type="protein sequence ID" value="MFD1745602.1"/>
    <property type="molecule type" value="Genomic_DNA"/>
</dbReference>
<accession>A0ABW4M391</accession>